<accession>A0A0L7M5P4</accession>
<dbReference type="Proteomes" id="UP000054282">
    <property type="component" value="Unassembled WGS sequence"/>
</dbReference>
<reference evidence="2" key="1">
    <citation type="submission" date="2006-09" db="EMBL/GenBank/DDBJ databases">
        <title>Annotation of Plasmodium falciparum Dd2.</title>
        <authorList>
            <consortium name="The Broad Institute Genome Sequencing Platform"/>
            <person name="Volkman S.K."/>
            <person name="Neafsey D.E."/>
            <person name="Dash A.P."/>
            <person name="Chitnis C.E."/>
            <person name="Hartl D.L."/>
            <person name="Young S.K."/>
            <person name="Zeng Q."/>
            <person name="Koehrsen M."/>
            <person name="Alvarado L."/>
            <person name="Berlin A."/>
            <person name="Borenstein D."/>
            <person name="Chapman S.B."/>
            <person name="Chen Z."/>
            <person name="Engels R."/>
            <person name="Freedman E."/>
            <person name="Gellesch M."/>
            <person name="Goldberg J."/>
            <person name="Griggs A."/>
            <person name="Gujja S."/>
            <person name="Heilman E.R."/>
            <person name="Heiman D.I."/>
            <person name="Howarth C."/>
            <person name="Jen D."/>
            <person name="Larson L."/>
            <person name="Mehta T."/>
            <person name="Neiman D."/>
            <person name="Park D."/>
            <person name="Pearson M."/>
            <person name="Roberts A."/>
            <person name="Saif S."/>
            <person name="Shea T."/>
            <person name="Shenoy N."/>
            <person name="Sisk P."/>
            <person name="Stolte C."/>
            <person name="Sykes S."/>
            <person name="Walk T."/>
            <person name="White J."/>
            <person name="Yandava C."/>
            <person name="Haas B."/>
            <person name="Henn M.R."/>
            <person name="Nusbaum C."/>
            <person name="Birren B."/>
        </authorList>
    </citation>
    <scope>NUCLEOTIDE SEQUENCE [LARGE SCALE GENOMIC DNA]</scope>
</reference>
<reference evidence="2" key="2">
    <citation type="submission" date="2006-09" db="EMBL/GenBank/DDBJ databases">
        <title>The genome sequence of Plasmodium falciparum Dd2.</title>
        <authorList>
            <consortium name="The Broad Institute Genome Sequencing Platform"/>
            <person name="Birren B."/>
            <person name="Lander E."/>
            <person name="Galagan J."/>
            <person name="Nusbaum C."/>
            <person name="Devon K."/>
            <person name="Henn M."/>
            <person name="Jaffe D."/>
            <person name="Butler J."/>
            <person name="Alvarez P."/>
            <person name="Gnerre S."/>
            <person name="Grabherr M."/>
            <person name="Kleber M."/>
            <person name="Mauceli E."/>
            <person name="Brockman W."/>
            <person name="MacCallum I.A."/>
            <person name="Rounsley S."/>
            <person name="Young S."/>
            <person name="LaButti K."/>
            <person name="Pushparaj V."/>
            <person name="DeCaprio D."/>
            <person name="Crawford M."/>
            <person name="Koehrsen M."/>
            <person name="Engels R."/>
            <person name="Montgomery P."/>
            <person name="Pearson M."/>
            <person name="Howarth C."/>
            <person name="Larson L."/>
            <person name="Luoma S."/>
            <person name="White J."/>
            <person name="Kodira C."/>
            <person name="Zeng Q."/>
            <person name="O'Leary S."/>
            <person name="Yandava C."/>
            <person name="Alvarado L."/>
            <person name="Wirth D."/>
            <person name="Volkman S."/>
            <person name="Hartl D."/>
        </authorList>
    </citation>
    <scope>NUCLEOTIDE SEQUENCE [LARGE SCALE GENOMIC DNA]</scope>
</reference>
<dbReference type="OrthoDB" id="268521at2759"/>
<gene>
    <name evidence="1" type="ORF">PFDG_04674</name>
</gene>
<proteinExistence type="predicted"/>
<organism evidence="1 2">
    <name type="scientific">Plasmodium falciparum (isolate Dd2)</name>
    <dbReference type="NCBI Taxonomy" id="57267"/>
    <lineage>
        <taxon>Eukaryota</taxon>
        <taxon>Sar</taxon>
        <taxon>Alveolata</taxon>
        <taxon>Apicomplexa</taxon>
        <taxon>Aconoidasida</taxon>
        <taxon>Haemosporida</taxon>
        <taxon>Plasmodiidae</taxon>
        <taxon>Plasmodium</taxon>
        <taxon>Plasmodium (Laverania)</taxon>
    </lineage>
</organism>
<sequence length="84" mass="9679">VPSGKTIFSIPTISPFNTLGFDDPVYRVLKKAAAKVAIPCVFRTQNNLFRVHNIKYISPQKVKNDQLKHFNQFKSKLFQKKDEV</sequence>
<evidence type="ECO:0000313" key="1">
    <source>
        <dbReference type="EMBL" id="KOB88187.1"/>
    </source>
</evidence>
<dbReference type="KEGG" id="pfd:PFDG_04674"/>
<keyword evidence="1" id="KW-0687">Ribonucleoprotein</keyword>
<evidence type="ECO:0000313" key="2">
    <source>
        <dbReference type="Proteomes" id="UP000054282"/>
    </source>
</evidence>
<dbReference type="AlphaFoldDB" id="A0A0L7M5P4"/>
<dbReference type="GO" id="GO:0005840">
    <property type="term" value="C:ribosome"/>
    <property type="evidence" value="ECO:0007669"/>
    <property type="project" value="UniProtKB-KW"/>
</dbReference>
<dbReference type="EMBL" id="DS016951">
    <property type="protein sequence ID" value="KOB88187.1"/>
    <property type="molecule type" value="Genomic_DNA"/>
</dbReference>
<feature type="non-terminal residue" evidence="1">
    <location>
        <position position="1"/>
    </location>
</feature>
<keyword evidence="1" id="KW-0689">Ribosomal protein</keyword>
<name>A0A0L7M5P4_PLAF4</name>
<protein>
    <submittedName>
        <fullName evidence="1">Ribosomal protein L16</fullName>
    </submittedName>
</protein>